<dbReference type="Gene3D" id="3.40.50.300">
    <property type="entry name" value="P-loop containing nucleotide triphosphate hydrolases"/>
    <property type="match status" value="1"/>
</dbReference>
<feature type="domain" description="ABC transporter" evidence="3">
    <location>
        <begin position="10"/>
        <end position="249"/>
    </location>
</feature>
<organism evidence="4">
    <name type="scientific">Thermogemmatispora argillosa</name>
    <dbReference type="NCBI Taxonomy" id="2045280"/>
    <lineage>
        <taxon>Bacteria</taxon>
        <taxon>Bacillati</taxon>
        <taxon>Chloroflexota</taxon>
        <taxon>Ktedonobacteria</taxon>
        <taxon>Thermogemmatisporales</taxon>
        <taxon>Thermogemmatisporaceae</taxon>
        <taxon>Thermogemmatispora</taxon>
    </lineage>
</organism>
<dbReference type="InterPro" id="IPR027417">
    <property type="entry name" value="P-loop_NTPase"/>
</dbReference>
<dbReference type="InterPro" id="IPR050107">
    <property type="entry name" value="ABC_carbohydrate_import_ATPase"/>
</dbReference>
<accession>A0A455SYF7</accession>
<sequence length="262" mass="29085">MSESTTTEVIRTEGLVKRFGAVTALNGVSLYLRRGEVLGLVGDNGAGKSTLIKILTGFLQPDEGRIFIDGVEVRLRSVSHARSLGIETVYQDLALINELSVYHNMFLKRESLLKPFPLLNNRQMRRRAREYLESMGVNIPSVDTEVARLSGGQRQSIAIARAVYSQARILLLDEPLAAMGAKEGSLIMNLIRTLRNEGQVSMIMIAHNYAQVLEVCDRVNLLQHGRIVLDKPAAQTSVDELTELVMREYRAGVNQRRQPAAG</sequence>
<dbReference type="SUPFAM" id="SSF52540">
    <property type="entry name" value="P-loop containing nucleoside triphosphate hydrolases"/>
    <property type="match status" value="1"/>
</dbReference>
<dbReference type="PANTHER" id="PTHR43790:SF8">
    <property type="entry name" value="SUGAR ABC TRANSPORTER ATP-BINDING PROTEIN"/>
    <property type="match status" value="1"/>
</dbReference>
<evidence type="ECO:0000259" key="3">
    <source>
        <dbReference type="PROSITE" id="PS50893"/>
    </source>
</evidence>
<gene>
    <name evidence="4" type="ORF">KTA_01110</name>
</gene>
<keyword evidence="1" id="KW-0547">Nucleotide-binding</keyword>
<evidence type="ECO:0000256" key="2">
    <source>
        <dbReference type="ARBA" id="ARBA00022840"/>
    </source>
</evidence>
<dbReference type="PROSITE" id="PS50893">
    <property type="entry name" value="ABC_TRANSPORTER_2"/>
    <property type="match status" value="1"/>
</dbReference>
<dbReference type="GO" id="GO:0005524">
    <property type="term" value="F:ATP binding"/>
    <property type="evidence" value="ECO:0007669"/>
    <property type="project" value="UniProtKB-KW"/>
</dbReference>
<dbReference type="CDD" id="cd03216">
    <property type="entry name" value="ABC_Carb_Monos_I"/>
    <property type="match status" value="1"/>
</dbReference>
<dbReference type="AlphaFoldDB" id="A0A455SYF7"/>
<protein>
    <submittedName>
        <fullName evidence="4">ABC transporter ATP-binding protein</fullName>
    </submittedName>
</protein>
<proteinExistence type="predicted"/>
<reference evidence="4" key="1">
    <citation type="submission" date="2018-12" db="EMBL/GenBank/DDBJ databases">
        <title>Novel natural products biosynthetic potential of the class Ktedonobacteria.</title>
        <authorList>
            <person name="Zheng Y."/>
            <person name="Saitou A."/>
            <person name="Wang C.M."/>
            <person name="Toyoda A."/>
            <person name="Minakuchi Y."/>
            <person name="Sekiguchi Y."/>
            <person name="Ueda K."/>
            <person name="Takano H."/>
            <person name="Sakai Y."/>
            <person name="Yokota A."/>
            <person name="Yabe S."/>
        </authorList>
    </citation>
    <scope>NUCLEOTIDE SEQUENCE</scope>
    <source>
        <strain evidence="4">A3-2</strain>
    </source>
</reference>
<dbReference type="GO" id="GO:0016887">
    <property type="term" value="F:ATP hydrolysis activity"/>
    <property type="evidence" value="ECO:0007669"/>
    <property type="project" value="InterPro"/>
</dbReference>
<dbReference type="Pfam" id="PF00005">
    <property type="entry name" value="ABC_tran"/>
    <property type="match status" value="1"/>
</dbReference>
<dbReference type="SMART" id="SM00382">
    <property type="entry name" value="AAA"/>
    <property type="match status" value="1"/>
</dbReference>
<dbReference type="EMBL" id="AP019377">
    <property type="protein sequence ID" value="BBH91912.1"/>
    <property type="molecule type" value="Genomic_DNA"/>
</dbReference>
<dbReference type="InterPro" id="IPR003593">
    <property type="entry name" value="AAA+_ATPase"/>
</dbReference>
<name>A0A455SYF7_9CHLR</name>
<keyword evidence="2 4" id="KW-0067">ATP-binding</keyword>
<dbReference type="InterPro" id="IPR003439">
    <property type="entry name" value="ABC_transporter-like_ATP-bd"/>
</dbReference>
<evidence type="ECO:0000256" key="1">
    <source>
        <dbReference type="ARBA" id="ARBA00022741"/>
    </source>
</evidence>
<dbReference type="PANTHER" id="PTHR43790">
    <property type="entry name" value="CARBOHYDRATE TRANSPORT ATP-BINDING PROTEIN MG119-RELATED"/>
    <property type="match status" value="1"/>
</dbReference>
<evidence type="ECO:0000313" key="4">
    <source>
        <dbReference type="EMBL" id="BBH91912.1"/>
    </source>
</evidence>